<comment type="similarity">
    <text evidence="6">Belongs to the CobB/CobQ family. CobQ subfamily.</text>
</comment>
<protein>
    <recommendedName>
        <fullName evidence="6">Cobyric acid synthase</fullName>
    </recommendedName>
</protein>
<comment type="function">
    <text evidence="1">Decarboxylates L-threonine-O-3-phosphate to yield (R)-1-amino-2-propanol O-2-phosphate, the precursor for the linkage between the nucleotide loop and the corrin ring in cobalamin.</text>
</comment>
<evidence type="ECO:0000256" key="6">
    <source>
        <dbReference type="HAMAP-Rule" id="MF_00028"/>
    </source>
</evidence>
<comment type="function">
    <text evidence="6">Catalyzes amidations at positions B, D, E, and G on adenosylcobyrinic A,C-diamide. NH(2) groups are provided by glutamine, and one molecule of ATP is hydrogenolyzed for each amidation.</text>
</comment>
<dbReference type="InterPro" id="IPR015422">
    <property type="entry name" value="PyrdxlP-dep_Trfase_small"/>
</dbReference>
<dbReference type="Pfam" id="PF07685">
    <property type="entry name" value="GATase_3"/>
    <property type="match status" value="1"/>
</dbReference>
<dbReference type="Gene3D" id="3.90.1150.10">
    <property type="entry name" value="Aspartate Aminotransferase, domain 1"/>
    <property type="match status" value="1"/>
</dbReference>
<dbReference type="Pfam" id="PF01656">
    <property type="entry name" value="CbiA"/>
    <property type="match status" value="1"/>
</dbReference>
<dbReference type="UniPathway" id="UPA00148"/>
<dbReference type="InterPro" id="IPR033949">
    <property type="entry name" value="CobQ_GATase1"/>
</dbReference>
<evidence type="ECO:0000256" key="4">
    <source>
        <dbReference type="ARBA" id="ARBA00022962"/>
    </source>
</evidence>
<dbReference type="PROSITE" id="PS51273">
    <property type="entry name" value="GATASE_TYPE_1"/>
    <property type="match status" value="1"/>
</dbReference>
<dbReference type="InterPro" id="IPR004838">
    <property type="entry name" value="NHTrfase_class1_PyrdxlP-BS"/>
</dbReference>
<evidence type="ECO:0000256" key="5">
    <source>
        <dbReference type="ARBA" id="ARBA00048531"/>
    </source>
</evidence>
<dbReference type="GO" id="GO:0048472">
    <property type="term" value="F:threonine-phosphate decarboxylase activity"/>
    <property type="evidence" value="ECO:0007669"/>
    <property type="project" value="UniProtKB-EC"/>
</dbReference>
<feature type="domain" description="CobQ/CobB/MinD/ParA nucleotide binding" evidence="8">
    <location>
        <begin position="373"/>
        <end position="598"/>
    </location>
</feature>
<dbReference type="CDD" id="cd01750">
    <property type="entry name" value="GATase1_CobQ"/>
    <property type="match status" value="1"/>
</dbReference>
<dbReference type="KEGG" id="dcb:C3Y92_19070"/>
<evidence type="ECO:0000256" key="1">
    <source>
        <dbReference type="ARBA" id="ARBA00003444"/>
    </source>
</evidence>
<dbReference type="PROSITE" id="PS51274">
    <property type="entry name" value="GATASE_COBBQ"/>
    <property type="match status" value="1"/>
</dbReference>
<dbReference type="HAMAP" id="MF_00028">
    <property type="entry name" value="CobQ"/>
    <property type="match status" value="1"/>
</dbReference>
<dbReference type="InterPro" id="IPR015421">
    <property type="entry name" value="PyrdxlP-dep_Trfase_major"/>
</dbReference>
<keyword evidence="4 6" id="KW-0315">Glutamine amidotransferase</keyword>
<dbReference type="NCBIfam" id="NF001989">
    <property type="entry name" value="PRK00784.1"/>
    <property type="match status" value="1"/>
</dbReference>
<evidence type="ECO:0000259" key="8">
    <source>
        <dbReference type="Pfam" id="PF01656"/>
    </source>
</evidence>
<organism evidence="10 11">
    <name type="scientific">Solidesulfovibrio carbinolicus</name>
    <dbReference type="NCBI Taxonomy" id="296842"/>
    <lineage>
        <taxon>Bacteria</taxon>
        <taxon>Pseudomonadati</taxon>
        <taxon>Thermodesulfobacteriota</taxon>
        <taxon>Desulfovibrionia</taxon>
        <taxon>Desulfovibrionales</taxon>
        <taxon>Desulfovibrionaceae</taxon>
        <taxon>Solidesulfovibrio</taxon>
    </lineage>
</organism>
<dbReference type="RefSeq" id="WP_129355421.1">
    <property type="nucleotide sequence ID" value="NZ_CP026538.1"/>
</dbReference>
<evidence type="ECO:0000313" key="10">
    <source>
        <dbReference type="EMBL" id="QAZ69227.1"/>
    </source>
</evidence>
<dbReference type="Gene3D" id="3.40.50.880">
    <property type="match status" value="1"/>
</dbReference>
<dbReference type="NCBIfam" id="TIGR01140">
    <property type="entry name" value="L_thr_O3P_dcar"/>
    <property type="match status" value="1"/>
</dbReference>
<accession>A0A4P6HPK2</accession>
<dbReference type="Proteomes" id="UP000293296">
    <property type="component" value="Chromosome"/>
</dbReference>
<dbReference type="SUPFAM" id="SSF53383">
    <property type="entry name" value="PLP-dependent transferases"/>
    <property type="match status" value="1"/>
</dbReference>
<feature type="active site" evidence="6">
    <location>
        <position position="807"/>
    </location>
</feature>
<dbReference type="InterPro" id="IPR029062">
    <property type="entry name" value="Class_I_gatase-like"/>
</dbReference>
<feature type="active site" description="Nucleophile" evidence="6">
    <location>
        <position position="706"/>
    </location>
</feature>
<dbReference type="Pfam" id="PF00155">
    <property type="entry name" value="Aminotran_1_2"/>
    <property type="match status" value="1"/>
</dbReference>
<dbReference type="AlphaFoldDB" id="A0A4P6HPK2"/>
<comment type="pathway">
    <text evidence="2 6">Cofactor biosynthesis; adenosylcobalamin biosynthesis.</text>
</comment>
<keyword evidence="11" id="KW-1185">Reference proteome</keyword>
<evidence type="ECO:0000313" key="11">
    <source>
        <dbReference type="Proteomes" id="UP000293296"/>
    </source>
</evidence>
<evidence type="ECO:0000256" key="2">
    <source>
        <dbReference type="ARBA" id="ARBA00004953"/>
    </source>
</evidence>
<dbReference type="InterPro" id="IPR004839">
    <property type="entry name" value="Aminotransferase_I/II_large"/>
</dbReference>
<dbReference type="InterPro" id="IPR047045">
    <property type="entry name" value="CobQ_N"/>
</dbReference>
<dbReference type="OrthoDB" id="9808302at2"/>
<feature type="domain" description="CobB/CobQ-like glutamine amidotransferase" evidence="9">
    <location>
        <begin position="626"/>
        <end position="814"/>
    </location>
</feature>
<dbReference type="SUPFAM" id="SSF52540">
    <property type="entry name" value="P-loop containing nucleoside triphosphate hydrolases"/>
    <property type="match status" value="1"/>
</dbReference>
<dbReference type="SUPFAM" id="SSF52317">
    <property type="entry name" value="Class I glutamine amidotransferase-like"/>
    <property type="match status" value="1"/>
</dbReference>
<gene>
    <name evidence="6" type="primary">cobQ</name>
    <name evidence="10" type="ORF">C3Y92_19070</name>
</gene>
<evidence type="ECO:0000256" key="3">
    <source>
        <dbReference type="ARBA" id="ARBA00022573"/>
    </source>
</evidence>
<dbReference type="PANTHER" id="PTHR21343">
    <property type="entry name" value="DETHIOBIOTIN SYNTHETASE"/>
    <property type="match status" value="1"/>
</dbReference>
<dbReference type="Gene3D" id="3.40.50.300">
    <property type="entry name" value="P-loop containing nucleotide triphosphate hydrolases"/>
    <property type="match status" value="1"/>
</dbReference>
<keyword evidence="3 6" id="KW-0169">Cobalamin biosynthesis</keyword>
<feature type="domain" description="Aminotransferase class I/classII large" evidence="7">
    <location>
        <begin position="53"/>
        <end position="352"/>
    </location>
</feature>
<dbReference type="PROSITE" id="PS00105">
    <property type="entry name" value="AA_TRANSFER_CLASS_1"/>
    <property type="match status" value="1"/>
</dbReference>
<reference evidence="10 11" key="1">
    <citation type="submission" date="2018-02" db="EMBL/GenBank/DDBJ databases">
        <title>Genome sequence of Desulfovibrio carbinolicus DSM 3852.</title>
        <authorList>
            <person name="Wilbanks E."/>
            <person name="Skennerton C.T."/>
            <person name="Orphan V.J."/>
        </authorList>
    </citation>
    <scope>NUCLEOTIDE SEQUENCE [LARGE SCALE GENOMIC DNA]</scope>
    <source>
        <strain evidence="10 11">DSM 3852</strain>
    </source>
</reference>
<evidence type="ECO:0000259" key="7">
    <source>
        <dbReference type="Pfam" id="PF00155"/>
    </source>
</evidence>
<sequence length="866" mass="90837">MKEKAFPHGGNLRALAAEAGRDPSDILDASASINPLGPPPWLRDVLSAAVADLVHYPDPDCTALLEAASARYGAPASHFVAGNGTSQLLFALPRCTGLARAVIPSPAYTDYAVACHKSGMDVRRLPGSEFDGFAPQLDRIEAVLRSPSLVVIASPANPTGVVTEAGAIVELAGRHPQSLFLIDEAFADFVPGFTSLAGEDRPHNVAVLLSLTKSFAVPGLRLGLLAASPDLADWVRRTLAPWSVGTLPQAVGLGALADTAFLEETRAALPGLRHRLAEGLAGLGLTVFPSQANFLLARLSLSGPNAPEVCRRLLAEHGVALRDCSNFSGLSDRYLRVAVRPEAETDRILAALAAVLAACPMPASRPRPKTPALMVQGTTSSAGKSVLTAGLCRLLARAGYKVAPFKSQNMSLNSGVTADGLEMGRAQIVQARACRLAPDARMNPILLKPTSDLGSQVIVLGKPVGTMRVGQYIAYKPTAFAAAREAYDALAGQADVMVLEGAGSPAEVNLKAHDIVNMTMARHAGASVLLAADIDRGGAYAGLLGTMECLPESERGLVAGYVLNRFRGDATLLAPANDFLARRTGRDVLAVVPFLPDLGLPDEDSVTFKDGRSLPDTPPADPALLDIAVIDLPHLSNATDCDALAVEPDTRLRRVREAGKLGRPDAVLLPGSKNTLADLAWLRDSGLAAALTALAAAGTTEIVGICAGLQMLGETVADPLGLESDRGHAAGLGLLPLATRLAAEKTLTATDAVHAPTGLPLRGYEIHHGVTETSGNAAALDVIAARADGQPLAYARNDAPIWGAYLHGLFDADAFRRHFLNTLRQRRGQEPITRLTPYDIDPALDRLADVLEERLGLAVVRRLLGL</sequence>
<dbReference type="Gene3D" id="3.40.640.10">
    <property type="entry name" value="Type I PLP-dependent aspartate aminotransferase-like (Major domain)"/>
    <property type="match status" value="1"/>
</dbReference>
<dbReference type="CDD" id="cd05389">
    <property type="entry name" value="CobQ_N"/>
    <property type="match status" value="1"/>
</dbReference>
<dbReference type="GO" id="GO:0015420">
    <property type="term" value="F:ABC-type vitamin B12 transporter activity"/>
    <property type="evidence" value="ECO:0007669"/>
    <property type="project" value="UniProtKB-UniRule"/>
</dbReference>
<comment type="catalytic activity">
    <reaction evidence="5">
        <text>O-phospho-L-threonine + H(+) = (R)-1-aminopropan-2-yl phosphate + CO2</text>
        <dbReference type="Rhea" id="RHEA:11492"/>
        <dbReference type="ChEBI" id="CHEBI:15378"/>
        <dbReference type="ChEBI" id="CHEBI:16526"/>
        <dbReference type="ChEBI" id="CHEBI:58563"/>
        <dbReference type="ChEBI" id="CHEBI:58675"/>
        <dbReference type="EC" id="4.1.1.81"/>
    </reaction>
</comment>
<dbReference type="PANTHER" id="PTHR21343:SF1">
    <property type="entry name" value="COBYRIC ACID SYNTHASE"/>
    <property type="match status" value="1"/>
</dbReference>
<evidence type="ECO:0000259" key="9">
    <source>
        <dbReference type="Pfam" id="PF07685"/>
    </source>
</evidence>
<dbReference type="CDD" id="cd00609">
    <property type="entry name" value="AAT_like"/>
    <property type="match status" value="1"/>
</dbReference>
<proteinExistence type="inferred from homology"/>
<dbReference type="InterPro" id="IPR004459">
    <property type="entry name" value="CobQ_synth"/>
</dbReference>
<dbReference type="GO" id="GO:0009236">
    <property type="term" value="P:cobalamin biosynthetic process"/>
    <property type="evidence" value="ECO:0007669"/>
    <property type="project" value="UniProtKB-UniRule"/>
</dbReference>
<dbReference type="GO" id="GO:0030170">
    <property type="term" value="F:pyridoxal phosphate binding"/>
    <property type="evidence" value="ECO:0007669"/>
    <property type="project" value="InterPro"/>
</dbReference>
<dbReference type="InterPro" id="IPR015424">
    <property type="entry name" value="PyrdxlP-dep_Trfase"/>
</dbReference>
<dbReference type="InterPro" id="IPR005860">
    <property type="entry name" value="CobD"/>
</dbReference>
<name>A0A4P6HPK2_9BACT</name>
<dbReference type="InterPro" id="IPR011698">
    <property type="entry name" value="GATase_3"/>
</dbReference>
<dbReference type="InterPro" id="IPR027417">
    <property type="entry name" value="P-loop_NTPase"/>
</dbReference>
<dbReference type="NCBIfam" id="TIGR00313">
    <property type="entry name" value="cobQ"/>
    <property type="match status" value="1"/>
</dbReference>
<dbReference type="EMBL" id="CP026538">
    <property type="protein sequence ID" value="QAZ69227.1"/>
    <property type="molecule type" value="Genomic_DNA"/>
</dbReference>
<dbReference type="InterPro" id="IPR002586">
    <property type="entry name" value="CobQ/CobB/MinD/ParA_Nub-bd_dom"/>
</dbReference>